<dbReference type="Proteomes" id="UP001253545">
    <property type="component" value="Unassembled WGS sequence"/>
</dbReference>
<dbReference type="InterPro" id="IPR027417">
    <property type="entry name" value="P-loop_NTPase"/>
</dbReference>
<evidence type="ECO:0000313" key="2">
    <source>
        <dbReference type="Proteomes" id="UP001253545"/>
    </source>
</evidence>
<dbReference type="InterPro" id="IPR052736">
    <property type="entry name" value="Stf3_sulfotransferase"/>
</dbReference>
<dbReference type="Gene3D" id="3.40.50.300">
    <property type="entry name" value="P-loop containing nucleotide triphosphate hydrolases"/>
    <property type="match status" value="1"/>
</dbReference>
<dbReference type="RefSeq" id="WP_311367264.1">
    <property type="nucleotide sequence ID" value="NZ_JAVRHX010000001.1"/>
</dbReference>
<dbReference type="Pfam" id="PF13469">
    <property type="entry name" value="Sulfotransfer_3"/>
    <property type="match status" value="1"/>
</dbReference>
<evidence type="ECO:0000313" key="1">
    <source>
        <dbReference type="EMBL" id="MDT0593763.1"/>
    </source>
</evidence>
<protein>
    <submittedName>
        <fullName evidence="1">Sulfotransferase</fullName>
    </submittedName>
</protein>
<dbReference type="PANTHER" id="PTHR36451">
    <property type="entry name" value="PAPS-DEPENDENT SULFOTRANSFERASE STF3"/>
    <property type="match status" value="1"/>
</dbReference>
<name>A0ABU2ZMA6_9ALTE</name>
<accession>A0ABU2ZMA6</accession>
<comment type="caution">
    <text evidence="1">The sequence shown here is derived from an EMBL/GenBank/DDBJ whole genome shotgun (WGS) entry which is preliminary data.</text>
</comment>
<proteinExistence type="predicted"/>
<dbReference type="SUPFAM" id="SSF52540">
    <property type="entry name" value="P-loop containing nucleoside triphosphate hydrolases"/>
    <property type="match status" value="1"/>
</dbReference>
<sequence length="341" mass="38801">MNTQEALKNAQSFPINQNKKLISETQESDTKLPDKPLIFIMGLHRSGTTFLYESLTEYYGTAKLSIFDIVYFPELLNISKNNAENEYKHALSSFFHALAYSKRGNDSISLGPNTAEEYGWILKRWGSAFSCNQKTLPLMRQIIHKLSAINTDSQALILKNPWDIGQGKFISDNFPEAKFIYIKRSPKEILNSEINNALHFTETKDPLLSLLSNSIPITRRLTKTFTILRLLLGRRVFTKLIAKLMTGDIVNNLQKYQHDIKQIEKSKVFELDYSDLIDNAHDTYTALTQFLRLTPKVASEIPKAHRSKKPVSEVVESASVKLNAQLLASDLSRFISSKHNS</sequence>
<dbReference type="EMBL" id="JAVRHX010000001">
    <property type="protein sequence ID" value="MDT0593763.1"/>
    <property type="molecule type" value="Genomic_DNA"/>
</dbReference>
<reference evidence="1 2" key="1">
    <citation type="submission" date="2023-09" db="EMBL/GenBank/DDBJ databases">
        <authorList>
            <person name="Rey-Velasco X."/>
        </authorList>
    </citation>
    <scope>NUCLEOTIDE SEQUENCE [LARGE SCALE GENOMIC DNA]</scope>
    <source>
        <strain evidence="1 2">P117</strain>
    </source>
</reference>
<gene>
    <name evidence="1" type="ORF">RM552_02755</name>
</gene>
<dbReference type="PANTHER" id="PTHR36451:SF1">
    <property type="entry name" value="OMEGA-HYDROXY-BETA-DIHYDROMENAQUINONE-9 SULFOTRANSFERASE STF3"/>
    <property type="match status" value="1"/>
</dbReference>
<keyword evidence="2" id="KW-1185">Reference proteome</keyword>
<organism evidence="1 2">
    <name type="scientific">Glaciecola petra</name>
    <dbReference type="NCBI Taxonomy" id="3075602"/>
    <lineage>
        <taxon>Bacteria</taxon>
        <taxon>Pseudomonadati</taxon>
        <taxon>Pseudomonadota</taxon>
        <taxon>Gammaproteobacteria</taxon>
        <taxon>Alteromonadales</taxon>
        <taxon>Alteromonadaceae</taxon>
        <taxon>Glaciecola</taxon>
    </lineage>
</organism>